<evidence type="ECO:0000313" key="2">
    <source>
        <dbReference type="Proteomes" id="UP000799776"/>
    </source>
</evidence>
<gene>
    <name evidence="1" type="ORF">K490DRAFT_37640</name>
</gene>
<evidence type="ECO:0000313" key="1">
    <source>
        <dbReference type="EMBL" id="KAF2089479.1"/>
    </source>
</evidence>
<dbReference type="Proteomes" id="UP000799776">
    <property type="component" value="Unassembled WGS sequence"/>
</dbReference>
<organism evidence="1 2">
    <name type="scientific">Saccharata proteae CBS 121410</name>
    <dbReference type="NCBI Taxonomy" id="1314787"/>
    <lineage>
        <taxon>Eukaryota</taxon>
        <taxon>Fungi</taxon>
        <taxon>Dikarya</taxon>
        <taxon>Ascomycota</taxon>
        <taxon>Pezizomycotina</taxon>
        <taxon>Dothideomycetes</taxon>
        <taxon>Dothideomycetes incertae sedis</taxon>
        <taxon>Botryosphaeriales</taxon>
        <taxon>Saccharataceae</taxon>
        <taxon>Saccharata</taxon>
    </lineage>
</organism>
<sequence length="69" mass="7654">LFDSGASRYITGYINDFLSIVPINGAINTAGDTKLLVDGYGTVYLTYLLPDSLTYRVELIDILYSKELN</sequence>
<feature type="non-terminal residue" evidence="1">
    <location>
        <position position="1"/>
    </location>
</feature>
<proteinExistence type="predicted"/>
<keyword evidence="2" id="KW-1185">Reference proteome</keyword>
<accession>A0A6A5YCS9</accession>
<reference evidence="1" key="1">
    <citation type="journal article" date="2020" name="Stud. Mycol.">
        <title>101 Dothideomycetes genomes: a test case for predicting lifestyles and emergence of pathogens.</title>
        <authorList>
            <person name="Haridas S."/>
            <person name="Albert R."/>
            <person name="Binder M."/>
            <person name="Bloem J."/>
            <person name="Labutti K."/>
            <person name="Salamov A."/>
            <person name="Andreopoulos B."/>
            <person name="Baker S."/>
            <person name="Barry K."/>
            <person name="Bills G."/>
            <person name="Bluhm B."/>
            <person name="Cannon C."/>
            <person name="Castanera R."/>
            <person name="Culley D."/>
            <person name="Daum C."/>
            <person name="Ezra D."/>
            <person name="Gonzalez J."/>
            <person name="Henrissat B."/>
            <person name="Kuo A."/>
            <person name="Liang C."/>
            <person name="Lipzen A."/>
            <person name="Lutzoni F."/>
            <person name="Magnuson J."/>
            <person name="Mondo S."/>
            <person name="Nolan M."/>
            <person name="Ohm R."/>
            <person name="Pangilinan J."/>
            <person name="Park H.-J."/>
            <person name="Ramirez L."/>
            <person name="Alfaro M."/>
            <person name="Sun H."/>
            <person name="Tritt A."/>
            <person name="Yoshinaga Y."/>
            <person name="Zwiers L.-H."/>
            <person name="Turgeon B."/>
            <person name="Goodwin S."/>
            <person name="Spatafora J."/>
            <person name="Crous P."/>
            <person name="Grigoriev I."/>
        </authorList>
    </citation>
    <scope>NUCLEOTIDE SEQUENCE</scope>
    <source>
        <strain evidence="1">CBS 121410</strain>
    </source>
</reference>
<dbReference type="AlphaFoldDB" id="A0A6A5YCS9"/>
<dbReference type="EMBL" id="ML978714">
    <property type="protein sequence ID" value="KAF2089479.1"/>
    <property type="molecule type" value="Genomic_DNA"/>
</dbReference>
<name>A0A6A5YCS9_9PEZI</name>
<protein>
    <submittedName>
        <fullName evidence="1">Uncharacterized protein</fullName>
    </submittedName>
</protein>
<dbReference type="OrthoDB" id="3791653at2759"/>